<keyword evidence="2" id="KW-0812">Transmembrane</keyword>
<dbReference type="Pfam" id="PF12450">
    <property type="entry name" value="vWF_A"/>
    <property type="match status" value="1"/>
</dbReference>
<sequence length="913" mass="99211">MSDDSIGVWHDPEVEVRIVALVLGEASDFERAELERLMAEDVGLRQFYEEMQEVHGGLVGAVRKEGDDGWKLSAERRAKVLGAMAVEDEEADGGAEESVSVRHFHWRSVMNVAACLLVTLVAMALLIPNRVYQRLKSAAPMAKVEQVELLSLSPDAIVLEEEEIEGADFSFLDKGGMPDDGPVAAGEMEGGRGRHAEASEVGNVVDRKPSAPASSMAKVIASKKAKAVPVPELMVDEPMVDFGNGDDFGDGWGGGAGYSVVENGVGVQGQLGARAENRPIGEKAEAGSNSRYYGYSVGDASFKQPQAGNTFAGVPEKKGDTVAGVSGGNRSGDFAVRRESVDAFLDRDGLGVERPSKATGTDVNGKDRSLYLAEGYQNLGKYEEAAEEYKKVLREDRYNQEARRGLERIAHAQSDYYRAAYDQTRAALLMEVDKAWDLELPENATQEEAVLEEAIDKSNKELESMVEVLEAEVEKPVVEEVSASDQTHSTFSLNVSDASFQLARGAMLERNLWPDPVGIRSEEFINAFDYGDPKPSMAQKVACAQEQVVHPFKQQRNLLRVAMSTAAQGRSEPLDIVILLDNSGSMERPDRVATVERALVEISKQLGEGDKVSVMSFARQTRLLVDGINGDQREAILDAVKGRSSEGGTNLEQALLVAKQHLLGRKKKGVQSRVLVLTDGAANLGDAQPESLSKLVEGMRGEGVAFDACGVGFDGLDDGILEALTRKGDGRYYVLDKPSDADAEFGKQIAGALRPAAKNVKVQVVFNPERVGRYRLLGFEKHRLKKEDFRNDGVDAAEMAAEESGSALYQVEVKEGGRGAIGTVFVRFLDMSTGQMVERSWTIPYQEKVRSLDEASGSMQLAVVAGMLAEKLHESDEGSVDFSRMREVIGQIEAKFAGSQKVQDLIEMVRKTL</sequence>
<dbReference type="SUPFAM" id="SSF53300">
    <property type="entry name" value="vWA-like"/>
    <property type="match status" value="1"/>
</dbReference>
<keyword evidence="2" id="KW-1133">Transmembrane helix</keyword>
<dbReference type="PROSITE" id="PS50005">
    <property type="entry name" value="TPR"/>
    <property type="match status" value="1"/>
</dbReference>
<feature type="repeat" description="TPR" evidence="1">
    <location>
        <begin position="366"/>
        <end position="399"/>
    </location>
</feature>
<dbReference type="InterPro" id="IPR011990">
    <property type="entry name" value="TPR-like_helical_dom_sf"/>
</dbReference>
<dbReference type="Proteomes" id="UP001597389">
    <property type="component" value="Unassembled WGS sequence"/>
</dbReference>
<dbReference type="InterPro" id="IPR021908">
    <property type="entry name" value="YfbK_C"/>
</dbReference>
<dbReference type="Pfam" id="PF00092">
    <property type="entry name" value="VWA"/>
    <property type="match status" value="1"/>
</dbReference>
<proteinExistence type="predicted"/>
<accession>A0ABW4ZCJ6</accession>
<dbReference type="PANTHER" id="PTHR10579">
    <property type="entry name" value="CALCIUM-ACTIVATED CHLORIDE CHANNEL REGULATOR"/>
    <property type="match status" value="1"/>
</dbReference>
<dbReference type="RefSeq" id="WP_377087708.1">
    <property type="nucleotide sequence ID" value="NZ_JBHSJL010000014.1"/>
</dbReference>
<evidence type="ECO:0000313" key="5">
    <source>
        <dbReference type="Proteomes" id="UP001597389"/>
    </source>
</evidence>
<evidence type="ECO:0000313" key="4">
    <source>
        <dbReference type="EMBL" id="MFD2159372.1"/>
    </source>
</evidence>
<feature type="domain" description="VWFA" evidence="3">
    <location>
        <begin position="575"/>
        <end position="749"/>
    </location>
</feature>
<protein>
    <submittedName>
        <fullName evidence="4">von Willebrand factor type A domain-containing protein</fullName>
    </submittedName>
</protein>
<name>A0ABW4ZCJ6_9BACT</name>
<comment type="caution">
    <text evidence="4">The sequence shown here is derived from an EMBL/GenBank/DDBJ whole genome shotgun (WGS) entry which is preliminary data.</text>
</comment>
<reference evidence="5" key="1">
    <citation type="journal article" date="2019" name="Int. J. Syst. Evol. Microbiol.">
        <title>The Global Catalogue of Microorganisms (GCM) 10K type strain sequencing project: providing services to taxonomists for standard genome sequencing and annotation.</title>
        <authorList>
            <consortium name="The Broad Institute Genomics Platform"/>
            <consortium name="The Broad Institute Genome Sequencing Center for Infectious Disease"/>
            <person name="Wu L."/>
            <person name="Ma J."/>
        </authorList>
    </citation>
    <scope>NUCLEOTIDE SEQUENCE [LARGE SCALE GENOMIC DNA]</scope>
    <source>
        <strain evidence="5">CCUG 57942</strain>
    </source>
</reference>
<dbReference type="PROSITE" id="PS50234">
    <property type="entry name" value="VWFA"/>
    <property type="match status" value="1"/>
</dbReference>
<evidence type="ECO:0000256" key="1">
    <source>
        <dbReference type="PROSITE-ProRule" id="PRU00339"/>
    </source>
</evidence>
<dbReference type="Pfam" id="PF12034">
    <property type="entry name" value="YfbK_C"/>
    <property type="match status" value="1"/>
</dbReference>
<dbReference type="InterPro" id="IPR051266">
    <property type="entry name" value="CLCR"/>
</dbReference>
<dbReference type="InterPro" id="IPR002035">
    <property type="entry name" value="VWF_A"/>
</dbReference>
<evidence type="ECO:0000256" key="2">
    <source>
        <dbReference type="SAM" id="Phobius"/>
    </source>
</evidence>
<evidence type="ECO:0000259" key="3">
    <source>
        <dbReference type="PROSITE" id="PS50234"/>
    </source>
</evidence>
<keyword evidence="5" id="KW-1185">Reference proteome</keyword>
<dbReference type="PANTHER" id="PTHR10579:SF43">
    <property type="entry name" value="ZINC FINGER (C3HC4-TYPE RING FINGER) FAMILY PROTEIN"/>
    <property type="match status" value="1"/>
</dbReference>
<dbReference type="EMBL" id="JBHUJB010000044">
    <property type="protein sequence ID" value="MFD2159372.1"/>
    <property type="molecule type" value="Genomic_DNA"/>
</dbReference>
<dbReference type="InterPro" id="IPR036465">
    <property type="entry name" value="vWFA_dom_sf"/>
</dbReference>
<dbReference type="InterPro" id="IPR019734">
    <property type="entry name" value="TPR_rpt"/>
</dbReference>
<keyword evidence="2" id="KW-0472">Membrane</keyword>
<dbReference type="SMART" id="SM00327">
    <property type="entry name" value="VWA"/>
    <property type="match status" value="1"/>
</dbReference>
<organism evidence="4 5">
    <name type="scientific">Rubritalea tangerina</name>
    <dbReference type="NCBI Taxonomy" id="430798"/>
    <lineage>
        <taxon>Bacteria</taxon>
        <taxon>Pseudomonadati</taxon>
        <taxon>Verrucomicrobiota</taxon>
        <taxon>Verrucomicrobiia</taxon>
        <taxon>Verrucomicrobiales</taxon>
        <taxon>Rubritaleaceae</taxon>
        <taxon>Rubritalea</taxon>
    </lineage>
</organism>
<dbReference type="InterPro" id="IPR022156">
    <property type="entry name" value="Uncharacterised_YfbK_N"/>
</dbReference>
<dbReference type="SUPFAM" id="SSF48452">
    <property type="entry name" value="TPR-like"/>
    <property type="match status" value="1"/>
</dbReference>
<gene>
    <name evidence="4" type="ORF">ACFSW8_10715</name>
</gene>
<feature type="transmembrane region" description="Helical" evidence="2">
    <location>
        <begin position="109"/>
        <end position="127"/>
    </location>
</feature>
<dbReference type="Gene3D" id="3.40.50.410">
    <property type="entry name" value="von Willebrand factor, type A domain"/>
    <property type="match status" value="1"/>
</dbReference>
<dbReference type="Gene3D" id="1.25.40.10">
    <property type="entry name" value="Tetratricopeptide repeat domain"/>
    <property type="match status" value="1"/>
</dbReference>
<keyword evidence="1" id="KW-0802">TPR repeat</keyword>